<proteinExistence type="inferred from homology"/>
<feature type="region of interest" description="Disordered" evidence="6">
    <location>
        <begin position="1"/>
        <end position="22"/>
    </location>
</feature>
<evidence type="ECO:0000256" key="2">
    <source>
        <dbReference type="ARBA" id="ARBA00009486"/>
    </source>
</evidence>
<evidence type="ECO:0000313" key="9">
    <source>
        <dbReference type="Proteomes" id="UP000054886"/>
    </source>
</evidence>
<organism evidence="8 9">
    <name type="scientific">Candida glabrata</name>
    <name type="common">Yeast</name>
    <name type="synonym">Torulopsis glabrata</name>
    <dbReference type="NCBI Taxonomy" id="5478"/>
    <lineage>
        <taxon>Eukaryota</taxon>
        <taxon>Fungi</taxon>
        <taxon>Dikarya</taxon>
        <taxon>Ascomycota</taxon>
        <taxon>Saccharomycotina</taxon>
        <taxon>Saccharomycetes</taxon>
        <taxon>Saccharomycetales</taxon>
        <taxon>Saccharomycetaceae</taxon>
        <taxon>Nakaseomyces</taxon>
    </lineage>
</organism>
<evidence type="ECO:0000256" key="3">
    <source>
        <dbReference type="ARBA" id="ARBA00022676"/>
    </source>
</evidence>
<evidence type="ECO:0000256" key="1">
    <source>
        <dbReference type="ARBA" id="ARBA00004606"/>
    </source>
</evidence>
<dbReference type="InterPro" id="IPR021988">
    <property type="entry name" value="BMT1"/>
</dbReference>
<dbReference type="GO" id="GO:0000030">
    <property type="term" value="F:mannosyltransferase activity"/>
    <property type="evidence" value="ECO:0007669"/>
    <property type="project" value="InterPro"/>
</dbReference>
<keyword evidence="7" id="KW-0472">Membrane</keyword>
<evidence type="ECO:0000313" key="8">
    <source>
        <dbReference type="EMBL" id="KTB01829.1"/>
    </source>
</evidence>
<feature type="compositionally biased region" description="Low complexity" evidence="6">
    <location>
        <begin position="1"/>
        <end position="17"/>
    </location>
</feature>
<dbReference type="AlphaFoldDB" id="A0A0W0DX81"/>
<comment type="caution">
    <text evidence="8">The sequence shown here is derived from an EMBL/GenBank/DDBJ whole genome shotgun (WGS) entry which is preliminary data.</text>
</comment>
<gene>
    <name evidence="8" type="ORF">AO440_000620</name>
</gene>
<dbReference type="VEuPathDB" id="FungiDB:GWK60_D00407"/>
<sequence length="733" mass="83979">MSRKNSNISGLSSESSSDQLYADAKTESLPMEDFESSQFDDIESGLIDGKDDANSKRNKTHIKTSLNDIIQQVRQRSRLLANRTGLTSTKNIIIRLLVVNVVLFLIFIHFSSFRSHHLKNEANIGNGGIEEQGNEESIAGLDISIGHGLENSVSVKGRIKDYNRNLNKILQGVPQVNDKSEMSQYDTSKFIKMQRFDLMATANGFPNNTFLPFELTSYQSNMYNLTGSESDKCDAISWKSRIHYSQERLPIEEDLVAARIKFVKEDKHLGKIVEELHNASKKETIEESVKKQWLRFGSSAQWLEDHQCYLVFSRIIVTEGGFKGAGKMSLVSAQAFDKDWNEIKGKRIPFIDTEIPDDLEQQLIAIDKKYDLFKNCDEEDKTTYQYQVCVQSKQYMKEKAEEEKDELLGNYYRVYPTILKIPFAMEKKWFYKGPEDPKLILRTNKDGIQEPIVVYNIYDPTHQERMMQVVLPHRKISPVIPLIEQDAIVVGRQKNWTPFIKDEDAGGQISRGSLHMFSRAAPLQIVKCSLDTGYCKFVFDAAEYSKKDFEPNEIRGGTPLIKLPPVVPQLKGRNLWFGLMKGHIKECGISDRLYRPSLAILEEENGKYFFNLITDTLHFNTEVLGWSEKNFKADGYNVLSPNSVISWDVLSQNPETKSYDDYMQISVSQSDKGSYVIKMKGVLDFILQSYTKEGLNNNMDWESSGLEDRIELGGVCFRKHLRNYCEEYSKSHS</sequence>
<keyword evidence="5" id="KW-0961">Cell wall biogenesis/degradation</keyword>
<evidence type="ECO:0000256" key="5">
    <source>
        <dbReference type="ARBA" id="ARBA00023316"/>
    </source>
</evidence>
<dbReference type="VEuPathDB" id="FungiDB:GVI51_D00165"/>
<dbReference type="GO" id="GO:0071555">
    <property type="term" value="P:cell wall organization"/>
    <property type="evidence" value="ECO:0007669"/>
    <property type="project" value="UniProtKB-KW"/>
</dbReference>
<keyword evidence="7" id="KW-1133">Transmembrane helix</keyword>
<reference evidence="8 9" key="1">
    <citation type="submission" date="2015-10" db="EMBL/GenBank/DDBJ databases">
        <title>Draft genomes sequences of Candida glabrata isolates 1A, 1B, 2A, 2B, 3A and 3B.</title>
        <authorList>
            <person name="Haavelsrud O.E."/>
            <person name="Gaustad P."/>
        </authorList>
    </citation>
    <scope>NUCLEOTIDE SEQUENCE [LARGE SCALE GENOMIC DNA]</scope>
    <source>
        <strain evidence="8">910700640</strain>
    </source>
</reference>
<dbReference type="Proteomes" id="UP000054886">
    <property type="component" value="Unassembled WGS sequence"/>
</dbReference>
<dbReference type="VEuPathDB" id="FungiDB:B1J91_D00286g"/>
<comment type="subcellular location">
    <subcellularLocation>
        <location evidence="1">Membrane</location>
        <topology evidence="1">Single-pass type II membrane protein</topology>
    </subcellularLocation>
</comment>
<dbReference type="GO" id="GO:0016020">
    <property type="term" value="C:membrane"/>
    <property type="evidence" value="ECO:0007669"/>
    <property type="project" value="UniProtKB-SubCell"/>
</dbReference>
<name>A0A0W0DX81_CANGB</name>
<keyword evidence="7" id="KW-0812">Transmembrane</keyword>
<keyword evidence="4" id="KW-0735">Signal-anchor</keyword>
<evidence type="ECO:0000256" key="7">
    <source>
        <dbReference type="SAM" id="Phobius"/>
    </source>
</evidence>
<keyword evidence="8" id="KW-0808">Transferase</keyword>
<feature type="transmembrane region" description="Helical" evidence="7">
    <location>
        <begin position="92"/>
        <end position="110"/>
    </location>
</feature>
<protein>
    <submittedName>
        <fullName evidence="8">Beta-mannosyltransferase 7</fullName>
    </submittedName>
</protein>
<accession>A0A0W0DX81</accession>
<dbReference type="VEuPathDB" id="FungiDB:CAGL0D00286g"/>
<dbReference type="Pfam" id="PF12141">
    <property type="entry name" value="BMT"/>
    <property type="match status" value="2"/>
</dbReference>
<comment type="similarity">
    <text evidence="2">Belongs to the BMT family.</text>
</comment>
<evidence type="ECO:0000256" key="4">
    <source>
        <dbReference type="ARBA" id="ARBA00022968"/>
    </source>
</evidence>
<keyword evidence="3 8" id="KW-0328">Glycosyltransferase</keyword>
<evidence type="ECO:0000256" key="6">
    <source>
        <dbReference type="SAM" id="MobiDB-lite"/>
    </source>
</evidence>
<dbReference type="EMBL" id="LLZZ01000129">
    <property type="protein sequence ID" value="KTB01829.1"/>
    <property type="molecule type" value="Genomic_DNA"/>
</dbReference>